<dbReference type="GO" id="GO:1990189">
    <property type="term" value="F:protein N-terminal-serine acetyltransferase activity"/>
    <property type="evidence" value="ECO:0007669"/>
    <property type="project" value="TreeGrafter"/>
</dbReference>
<dbReference type="GO" id="GO:1990190">
    <property type="term" value="F:protein-N-terminal-glutamate acetyltransferase activity"/>
    <property type="evidence" value="ECO:0007669"/>
    <property type="project" value="TreeGrafter"/>
</dbReference>
<dbReference type="Proteomes" id="UP000002173">
    <property type="component" value="Unassembled WGS sequence"/>
</dbReference>
<feature type="region of interest" description="Disordered" evidence="4">
    <location>
        <begin position="153"/>
        <end position="172"/>
    </location>
</feature>
<dbReference type="InterPro" id="IPR016181">
    <property type="entry name" value="Acyl_CoA_acyltransferase"/>
</dbReference>
<dbReference type="InterPro" id="IPR045047">
    <property type="entry name" value="Ard1-like"/>
</dbReference>
<dbReference type="PROSITE" id="PS51186">
    <property type="entry name" value="GNAT"/>
    <property type="match status" value="1"/>
</dbReference>
<keyword evidence="2" id="KW-0012">Acyltransferase</keyword>
<dbReference type="EMBL" id="AAXT01000003">
    <property type="protein sequence ID" value="EDO06356.1"/>
    <property type="molecule type" value="Genomic_DNA"/>
</dbReference>
<dbReference type="KEGG" id="bbo:BBOV_II004010"/>
<dbReference type="InParanoid" id="A7ATU5"/>
<dbReference type="SUPFAM" id="SSF55729">
    <property type="entry name" value="Acyl-CoA N-acyltransferases (Nat)"/>
    <property type="match status" value="1"/>
</dbReference>
<keyword evidence="1 6" id="KW-0808">Transferase</keyword>
<dbReference type="Gene3D" id="3.40.630.30">
    <property type="match status" value="1"/>
</dbReference>
<keyword evidence="7" id="KW-1185">Reference proteome</keyword>
<evidence type="ECO:0000256" key="3">
    <source>
        <dbReference type="ARBA" id="ARBA00025786"/>
    </source>
</evidence>
<evidence type="ECO:0000313" key="6">
    <source>
        <dbReference type="EMBL" id="EDO06356.1"/>
    </source>
</evidence>
<evidence type="ECO:0000256" key="2">
    <source>
        <dbReference type="ARBA" id="ARBA00023315"/>
    </source>
</evidence>
<proteinExistence type="inferred from homology"/>
<dbReference type="GeneID" id="5478153"/>
<dbReference type="OMA" id="MSMQNAN"/>
<evidence type="ECO:0000256" key="1">
    <source>
        <dbReference type="ARBA" id="ARBA00022679"/>
    </source>
</evidence>
<dbReference type="PANTHER" id="PTHR23091:SF4">
    <property type="entry name" value="N-TERMINAL AMINO-ACID N(ALPHA)-ACETYLTRANSFERASE NATA"/>
    <property type="match status" value="1"/>
</dbReference>
<dbReference type="eggNOG" id="KOG3235">
    <property type="taxonomic scope" value="Eukaryota"/>
</dbReference>
<dbReference type="STRING" id="5865.A7ATU5"/>
<evidence type="ECO:0000259" key="5">
    <source>
        <dbReference type="PROSITE" id="PS51186"/>
    </source>
</evidence>
<reference evidence="6 7" key="1">
    <citation type="journal article" date="2007" name="PLoS Pathog.">
        <title>Genome sequence of Babesia bovis and comparative analysis of apicomplexan hemoprotozoa.</title>
        <authorList>
            <person name="Brayton K.A."/>
            <person name="Lau A.O.T."/>
            <person name="Herndon D.R."/>
            <person name="Hannick L."/>
            <person name="Kappmeyer L.S."/>
            <person name="Berens S.J."/>
            <person name="Bidwell S.L."/>
            <person name="Brown W.C."/>
            <person name="Crabtree J."/>
            <person name="Fadrosh D."/>
            <person name="Feldblum T."/>
            <person name="Forberger H.A."/>
            <person name="Haas B.J."/>
            <person name="Howell J.M."/>
            <person name="Khouri H."/>
            <person name="Koo H."/>
            <person name="Mann D.J."/>
            <person name="Norimine J."/>
            <person name="Paulsen I.T."/>
            <person name="Radune D."/>
            <person name="Ren Q."/>
            <person name="Smith R.K. Jr."/>
            <person name="Suarez C.E."/>
            <person name="White O."/>
            <person name="Wortman J.R."/>
            <person name="Knowles D.P. Jr."/>
            <person name="McElwain T.F."/>
            <person name="Nene V.M."/>
        </authorList>
    </citation>
    <scope>NUCLEOTIDE SEQUENCE [LARGE SCALE GENOMIC DNA]</scope>
    <source>
        <strain evidence="6">T2Bo</strain>
    </source>
</reference>
<dbReference type="AlphaFoldDB" id="A7ATU5"/>
<reference evidence="7" key="3">
    <citation type="journal article" date="2021" name="Int. J. Parasitol.">
        <title>Comparative analysis of gene expression between Babesia bovis blood stages and kinetes allowed by improved genome annotation.</title>
        <authorList>
            <person name="Ueti M.W."/>
            <person name="Johnson W.C."/>
            <person name="Kappmeyer L.S."/>
            <person name="Herndon D.R."/>
            <person name="Mousel M.R."/>
            <person name="Reif K.E."/>
            <person name="Taus N.S."/>
            <person name="Ifeonu O.O."/>
            <person name="Silva J.C."/>
            <person name="Suarez C.E."/>
            <person name="Brayton K.A."/>
        </authorList>
    </citation>
    <scope>NUCLEOTIDE SEQUENCE [LARGE SCALE GENOMIC DNA]</scope>
</reference>
<dbReference type="PANTHER" id="PTHR23091">
    <property type="entry name" value="N-TERMINAL ACETYLTRANSFERASE"/>
    <property type="match status" value="1"/>
</dbReference>
<dbReference type="VEuPathDB" id="PiroplasmaDB:BBOV_II004010"/>
<dbReference type="GO" id="GO:0031415">
    <property type="term" value="C:NatA complex"/>
    <property type="evidence" value="ECO:0007669"/>
    <property type="project" value="InterPro"/>
</dbReference>
<dbReference type="Pfam" id="PF00583">
    <property type="entry name" value="Acetyltransf_1"/>
    <property type="match status" value="1"/>
</dbReference>
<accession>A7ATU5</accession>
<evidence type="ECO:0000256" key="4">
    <source>
        <dbReference type="SAM" id="MobiDB-lite"/>
    </source>
</evidence>
<dbReference type="RefSeq" id="XP_001609924.1">
    <property type="nucleotide sequence ID" value="XM_001609874.1"/>
</dbReference>
<protein>
    <submittedName>
        <fullName evidence="6">N-acetyltransferase, putative</fullName>
    </submittedName>
</protein>
<comment type="caution">
    <text evidence="6">The sequence shown here is derived from an EMBL/GenBank/DDBJ whole genome shotgun (WGS) entry which is preliminary data.</text>
</comment>
<name>A7ATU5_BABBO</name>
<gene>
    <name evidence="6" type="ORF">BBOV_II004010</name>
</gene>
<reference evidence="7" key="2">
    <citation type="journal article" date="2020" name="Data Brief">
        <title>Transcriptome dataset of Babesia bovis life stages within vertebrate and invertebrate hosts.</title>
        <authorList>
            <person name="Ueti M.W."/>
            <person name="Johnson W.C."/>
            <person name="Kappmeyer L.S."/>
            <person name="Herndon D.R."/>
            <person name="Mousel M.R."/>
            <person name="Reif K.E."/>
            <person name="Taus N.S."/>
            <person name="Ifeonu O.O."/>
            <person name="Silva J.C."/>
            <person name="Suarez C.E."/>
            <person name="Brayton K.A."/>
        </authorList>
    </citation>
    <scope>NUCLEOTIDE SEQUENCE [LARGE SCALE GENOMIC DNA]</scope>
</reference>
<sequence length="172" mass="19624">MLTIRRASMYDLIGTSDCNLVNVIENYQMKYYFYHLLSWPQLTNIAVSPSGYVCGYSMAKLEEDVENAGHLTAVGVLRSYRYMGIAKNVIKQTHNAMNAIYACTAVYLFVRVSNWAAFNMYKHKFGYVIDETVREYFHDKEDAYSMKHTFADSRANKGGSNRSSAERGKSSV</sequence>
<evidence type="ECO:0000313" key="7">
    <source>
        <dbReference type="Proteomes" id="UP000002173"/>
    </source>
</evidence>
<dbReference type="FunCoup" id="A7ATU5">
    <property type="interactions" value="198"/>
</dbReference>
<dbReference type="InterPro" id="IPR000182">
    <property type="entry name" value="GNAT_dom"/>
</dbReference>
<organism evidence="6 7">
    <name type="scientific">Babesia bovis</name>
    <dbReference type="NCBI Taxonomy" id="5865"/>
    <lineage>
        <taxon>Eukaryota</taxon>
        <taxon>Sar</taxon>
        <taxon>Alveolata</taxon>
        <taxon>Apicomplexa</taxon>
        <taxon>Aconoidasida</taxon>
        <taxon>Piroplasmida</taxon>
        <taxon>Babesiidae</taxon>
        <taxon>Babesia</taxon>
    </lineage>
</organism>
<comment type="similarity">
    <text evidence="3">Belongs to the acetyltransferase family. ARD1 subfamily.</text>
</comment>
<feature type="domain" description="N-acetyltransferase" evidence="5">
    <location>
        <begin position="2"/>
        <end position="151"/>
    </location>
</feature>